<keyword evidence="1 2" id="KW-0732">Signal</keyword>
<reference evidence="5" key="1">
    <citation type="submission" date="2014-04" db="EMBL/GenBank/DDBJ databases">
        <title>Evolutionary Origins and Diversification of the Mycorrhizal Mutualists.</title>
        <authorList>
            <consortium name="DOE Joint Genome Institute"/>
            <consortium name="Mycorrhizal Genomics Consortium"/>
            <person name="Kohler A."/>
            <person name="Kuo A."/>
            <person name="Nagy L.G."/>
            <person name="Floudas D."/>
            <person name="Copeland A."/>
            <person name="Barry K.W."/>
            <person name="Cichocki N."/>
            <person name="Veneault-Fourrey C."/>
            <person name="LaButti K."/>
            <person name="Lindquist E.A."/>
            <person name="Lipzen A."/>
            <person name="Lundell T."/>
            <person name="Morin E."/>
            <person name="Murat C."/>
            <person name="Riley R."/>
            <person name="Ohm R."/>
            <person name="Sun H."/>
            <person name="Tunlid A."/>
            <person name="Henrissat B."/>
            <person name="Grigoriev I.V."/>
            <person name="Hibbett D.S."/>
            <person name="Martin F."/>
        </authorList>
    </citation>
    <scope>NUCLEOTIDE SEQUENCE [LARGE SCALE GENOMIC DNA]</scope>
    <source>
        <strain evidence="5">FD-334 SS-4</strain>
    </source>
</reference>
<dbReference type="AlphaFoldDB" id="A0A0D2KMN2"/>
<feature type="signal peptide" evidence="2">
    <location>
        <begin position="1"/>
        <end position="19"/>
    </location>
</feature>
<evidence type="ECO:0000259" key="3">
    <source>
        <dbReference type="Pfam" id="PF10342"/>
    </source>
</evidence>
<dbReference type="OrthoDB" id="2317741at2759"/>
<dbReference type="EMBL" id="KN817633">
    <property type="protein sequence ID" value="KJA15862.1"/>
    <property type="molecule type" value="Genomic_DNA"/>
</dbReference>
<proteinExistence type="predicted"/>
<evidence type="ECO:0000256" key="1">
    <source>
        <dbReference type="ARBA" id="ARBA00022729"/>
    </source>
</evidence>
<accession>A0A0D2KMN2</accession>
<evidence type="ECO:0000256" key="2">
    <source>
        <dbReference type="SAM" id="SignalP"/>
    </source>
</evidence>
<dbReference type="Proteomes" id="UP000054270">
    <property type="component" value="Unassembled WGS sequence"/>
</dbReference>
<dbReference type="OMA" id="NAWTITN"/>
<evidence type="ECO:0000313" key="4">
    <source>
        <dbReference type="EMBL" id="KJA15862.1"/>
    </source>
</evidence>
<organism evidence="4 5">
    <name type="scientific">Hypholoma sublateritium (strain FD-334 SS-4)</name>
    <dbReference type="NCBI Taxonomy" id="945553"/>
    <lineage>
        <taxon>Eukaryota</taxon>
        <taxon>Fungi</taxon>
        <taxon>Dikarya</taxon>
        <taxon>Basidiomycota</taxon>
        <taxon>Agaricomycotina</taxon>
        <taxon>Agaricomycetes</taxon>
        <taxon>Agaricomycetidae</taxon>
        <taxon>Agaricales</taxon>
        <taxon>Agaricineae</taxon>
        <taxon>Strophariaceae</taxon>
        <taxon>Hypholoma</taxon>
    </lineage>
</organism>
<feature type="chain" id="PRO_5002245810" description="Yeast cell wall synthesis Kre9/Knh1-like N-terminal domain-containing protein" evidence="2">
    <location>
        <begin position="20"/>
        <end position="131"/>
    </location>
</feature>
<dbReference type="Pfam" id="PF10342">
    <property type="entry name" value="Kre9_KNH"/>
    <property type="match status" value="1"/>
</dbReference>
<dbReference type="InterPro" id="IPR018466">
    <property type="entry name" value="Kre9/Knh1-like_N"/>
</dbReference>
<protein>
    <recommendedName>
        <fullName evidence="3">Yeast cell wall synthesis Kre9/Knh1-like N-terminal domain-containing protein</fullName>
    </recommendedName>
</protein>
<keyword evidence="5" id="KW-1185">Reference proteome</keyword>
<evidence type="ECO:0000313" key="5">
    <source>
        <dbReference type="Proteomes" id="UP000054270"/>
    </source>
</evidence>
<name>A0A0D2KMN2_HYPSF</name>
<gene>
    <name evidence="4" type="ORF">HYPSUDRAFT_58584</name>
</gene>
<sequence length="131" mass="13465">MKFIGVTTLAAALASSTSAISLNARSAQDVFVPIITSPTASSVWTVGSTQTVTWETANAPAQITNSIGQIMLVKGGTPTPIVLATGFSILDGEASFTVPDVINGTNYEIQLFGDSGDFSPAFTITGSDSLF</sequence>
<feature type="domain" description="Yeast cell wall synthesis Kre9/Knh1-like N-terminal" evidence="3">
    <location>
        <begin position="37"/>
        <end position="124"/>
    </location>
</feature>